<reference evidence="3" key="1">
    <citation type="submission" date="2017-02" db="EMBL/GenBank/DDBJ databases">
        <authorList>
            <person name="Varghese N."/>
            <person name="Submissions S."/>
        </authorList>
    </citation>
    <scope>NUCLEOTIDE SEQUENCE [LARGE SCALE GENOMIC DNA]</scope>
    <source>
        <strain evidence="3">DSM 22224</strain>
    </source>
</reference>
<dbReference type="RefSeq" id="WP_143312800.1">
    <property type="nucleotide sequence ID" value="NZ_FUWZ01000001.1"/>
</dbReference>
<keyword evidence="1" id="KW-0732">Signal</keyword>
<gene>
    <name evidence="2" type="ORF">SAMN04488128_1011453</name>
</gene>
<evidence type="ECO:0000313" key="2">
    <source>
        <dbReference type="EMBL" id="SJZ74871.1"/>
    </source>
</evidence>
<dbReference type="STRING" id="634771.SAMN04488128_1011453"/>
<evidence type="ECO:0000256" key="1">
    <source>
        <dbReference type="SAM" id="SignalP"/>
    </source>
</evidence>
<dbReference type="PROSITE" id="PS51257">
    <property type="entry name" value="PROKAR_LIPOPROTEIN"/>
    <property type="match status" value="1"/>
</dbReference>
<name>A0A1T4N6S3_9BACT</name>
<sequence length="151" mass="16822">MYRLKNRCLLPVALLALMACHQTPDTPESTDTAPPAHAAVNVVTEPCAVVYAPDAYKLEKLKEENGEESFYALASDNENCISDCQDFLQNKAFKTITADGGKITFRHQNGGTTVINLDDPQYTWEVFLFDGNKVTNIDITDIESEYEKVIL</sequence>
<dbReference type="OrthoDB" id="885909at2"/>
<evidence type="ECO:0000313" key="3">
    <source>
        <dbReference type="Proteomes" id="UP000190367"/>
    </source>
</evidence>
<evidence type="ECO:0008006" key="4">
    <source>
        <dbReference type="Google" id="ProtNLM"/>
    </source>
</evidence>
<dbReference type="AlphaFoldDB" id="A0A1T4N6S3"/>
<dbReference type="EMBL" id="FUWZ01000001">
    <property type="protein sequence ID" value="SJZ74871.1"/>
    <property type="molecule type" value="Genomic_DNA"/>
</dbReference>
<keyword evidence="3" id="KW-1185">Reference proteome</keyword>
<protein>
    <recommendedName>
        <fullName evidence="4">NlpE N-terminal domain-containing protein</fullName>
    </recommendedName>
</protein>
<accession>A0A1T4N6S3</accession>
<organism evidence="2 3">
    <name type="scientific">Chitinophaga eiseniae</name>
    <dbReference type="NCBI Taxonomy" id="634771"/>
    <lineage>
        <taxon>Bacteria</taxon>
        <taxon>Pseudomonadati</taxon>
        <taxon>Bacteroidota</taxon>
        <taxon>Chitinophagia</taxon>
        <taxon>Chitinophagales</taxon>
        <taxon>Chitinophagaceae</taxon>
        <taxon>Chitinophaga</taxon>
    </lineage>
</organism>
<feature type="chain" id="PRO_5013205017" description="NlpE N-terminal domain-containing protein" evidence="1">
    <location>
        <begin position="22"/>
        <end position="151"/>
    </location>
</feature>
<dbReference type="Proteomes" id="UP000190367">
    <property type="component" value="Unassembled WGS sequence"/>
</dbReference>
<feature type="signal peptide" evidence="1">
    <location>
        <begin position="1"/>
        <end position="21"/>
    </location>
</feature>
<proteinExistence type="predicted"/>